<reference evidence="1 2" key="1">
    <citation type="journal article" date="2018" name="New Phytol.">
        <title>Comparative genomics and transcriptomics depict ericoid mycorrhizal fungi as versatile saprotrophs and plant mutualists.</title>
        <authorList>
            <person name="Martino E."/>
            <person name="Morin E."/>
            <person name="Grelet G.A."/>
            <person name="Kuo A."/>
            <person name="Kohler A."/>
            <person name="Daghino S."/>
            <person name="Barry K.W."/>
            <person name="Cichocki N."/>
            <person name="Clum A."/>
            <person name="Dockter R.B."/>
            <person name="Hainaut M."/>
            <person name="Kuo R.C."/>
            <person name="LaButti K."/>
            <person name="Lindahl B.D."/>
            <person name="Lindquist E.A."/>
            <person name="Lipzen A."/>
            <person name="Khouja H.R."/>
            <person name="Magnuson J."/>
            <person name="Murat C."/>
            <person name="Ohm R.A."/>
            <person name="Singer S.W."/>
            <person name="Spatafora J.W."/>
            <person name="Wang M."/>
            <person name="Veneault-Fourrey C."/>
            <person name="Henrissat B."/>
            <person name="Grigoriev I.V."/>
            <person name="Martin F.M."/>
            <person name="Perotto S."/>
        </authorList>
    </citation>
    <scope>NUCLEOTIDE SEQUENCE [LARGE SCALE GENOMIC DNA]</scope>
    <source>
        <strain evidence="1 2">ATCC 22711</strain>
    </source>
</reference>
<evidence type="ECO:0000313" key="1">
    <source>
        <dbReference type="EMBL" id="PSS25841.1"/>
    </source>
</evidence>
<evidence type="ECO:0000313" key="2">
    <source>
        <dbReference type="Proteomes" id="UP000241818"/>
    </source>
</evidence>
<gene>
    <name evidence="1" type="ORF">M430DRAFT_207380</name>
</gene>
<accession>A0A2T3BBZ3</accession>
<dbReference type="Proteomes" id="UP000241818">
    <property type="component" value="Unassembled WGS sequence"/>
</dbReference>
<sequence length="179" mass="20094">MKKLATMTRPTVKAIKTRVNLAGRVTKPRVKVVETEVSLYPRRDMSLVIILGCSQPSWGNFTELSTITREARNNRLTDIVGFCGAAFRRVLSSQVSSQAASSPLLQNLGALPRSAHQTISELELLPLQQKTLIQVSQQPYLITLIMGKHKYGKMTIRLRPNVPTVEPTRKIVSRSWRDN</sequence>
<proteinExistence type="predicted"/>
<dbReference type="RefSeq" id="XP_024724440.1">
    <property type="nucleotide sequence ID" value="XM_024864360.1"/>
</dbReference>
<protein>
    <submittedName>
        <fullName evidence="1">Uncharacterized protein</fullName>
    </submittedName>
</protein>
<keyword evidence="2" id="KW-1185">Reference proteome</keyword>
<organism evidence="1 2">
    <name type="scientific">Amorphotheca resinae ATCC 22711</name>
    <dbReference type="NCBI Taxonomy" id="857342"/>
    <lineage>
        <taxon>Eukaryota</taxon>
        <taxon>Fungi</taxon>
        <taxon>Dikarya</taxon>
        <taxon>Ascomycota</taxon>
        <taxon>Pezizomycotina</taxon>
        <taxon>Leotiomycetes</taxon>
        <taxon>Helotiales</taxon>
        <taxon>Amorphothecaceae</taxon>
        <taxon>Amorphotheca</taxon>
    </lineage>
</organism>
<dbReference type="AlphaFoldDB" id="A0A2T3BBZ3"/>
<dbReference type="GeneID" id="36572441"/>
<name>A0A2T3BBZ3_AMORE</name>
<dbReference type="InParanoid" id="A0A2T3BBZ3"/>
<dbReference type="EMBL" id="KZ679007">
    <property type="protein sequence ID" value="PSS25841.1"/>
    <property type="molecule type" value="Genomic_DNA"/>
</dbReference>